<sequence length="388" mass="42589">MKKCFLLSCLILTLTAVPYAQIMQSDGFRNSLVFDAQNKDPLHGNAKRRQIEIADVFQARMAAGPLCVDTMLKWGAVSVDDSEGNFDHLELKYLDSDVNFIFKPAKNFDAAMGTYLNWKLGPAPTHGGNSWEAAYHLKNGGLSYGLPGQAPVVGAVYYANYINESLRLSKSTYSVPEETTEALAARLFVEDYMEIAAAIPSNTSTDDFIANLGMRFTPSDELLIAAAYNGLFAGDGNLYTGVSFGIDEISVDGWIGINNIGGKKNNRITGLGGAINFAVKTWTLRPEAGLTFYENKDYSMALYAGINMSHTIKENLKLGIWGSLAFGSDDENGSTKTGGKIFDVRPNVTYYINSTDALSAAYEYQFVTVNTDVNYNIWHLGLFWTHAF</sequence>
<proteinExistence type="predicted"/>
<evidence type="ECO:0008006" key="4">
    <source>
        <dbReference type="Google" id="ProtNLM"/>
    </source>
</evidence>
<organism evidence="2 3">
    <name type="scientific">Treponema parvum</name>
    <dbReference type="NCBI Taxonomy" id="138851"/>
    <lineage>
        <taxon>Bacteria</taxon>
        <taxon>Pseudomonadati</taxon>
        <taxon>Spirochaetota</taxon>
        <taxon>Spirochaetia</taxon>
        <taxon>Spirochaetales</taxon>
        <taxon>Treponemataceae</taxon>
        <taxon>Treponema</taxon>
    </lineage>
</organism>
<name>A0A975EXY2_9SPIR</name>
<accession>A0A975EXY2</accession>
<feature type="signal peptide" evidence="1">
    <location>
        <begin position="1"/>
        <end position="20"/>
    </location>
</feature>
<dbReference type="AlphaFoldDB" id="A0A975EXY2"/>
<feature type="chain" id="PRO_5037930230" description="Major surface protein" evidence="1">
    <location>
        <begin position="21"/>
        <end position="388"/>
    </location>
</feature>
<reference evidence="2" key="2">
    <citation type="journal article" date="2021" name="Microbiol. Resour. Announc.">
        <title>Complete Genome Sequences of Three Human Oral Treponema parvum Isolates.</title>
        <authorList>
            <person name="Zeng H."/>
            <person name="Watt R.M."/>
        </authorList>
    </citation>
    <scope>NUCLEOTIDE SEQUENCE</scope>
    <source>
        <strain evidence="2">ATCC 700773</strain>
    </source>
</reference>
<gene>
    <name evidence="2" type="ORF">HRI96_01735</name>
</gene>
<dbReference type="RefSeq" id="WP_210117817.1">
    <property type="nucleotide sequence ID" value="NZ_CP054257.1"/>
</dbReference>
<dbReference type="EMBL" id="CP054257">
    <property type="protein sequence ID" value="QTQ11021.1"/>
    <property type="molecule type" value="Genomic_DNA"/>
</dbReference>
<evidence type="ECO:0000313" key="3">
    <source>
        <dbReference type="Proteomes" id="UP000671995"/>
    </source>
</evidence>
<reference evidence="2" key="1">
    <citation type="submission" date="2020-05" db="EMBL/GenBank/DDBJ databases">
        <authorList>
            <person name="Zeng H."/>
            <person name="Chan Y.K."/>
            <person name="Watt R.M."/>
        </authorList>
    </citation>
    <scope>NUCLEOTIDE SEQUENCE</scope>
    <source>
        <strain evidence="2">ATCC 700773</strain>
    </source>
</reference>
<dbReference type="Proteomes" id="UP000671995">
    <property type="component" value="Chromosome"/>
</dbReference>
<keyword evidence="1" id="KW-0732">Signal</keyword>
<evidence type="ECO:0000256" key="1">
    <source>
        <dbReference type="SAM" id="SignalP"/>
    </source>
</evidence>
<evidence type="ECO:0000313" key="2">
    <source>
        <dbReference type="EMBL" id="QTQ11021.1"/>
    </source>
</evidence>
<protein>
    <recommendedName>
        <fullName evidence="4">Major surface protein</fullName>
    </recommendedName>
</protein>